<keyword evidence="2" id="KW-1185">Reference proteome</keyword>
<reference evidence="1 2" key="1">
    <citation type="journal article" date="2022" name="bioRxiv">
        <title>The genome of the oomycete Peronosclerospora sorghi, a cosmopolitan pathogen of maize and sorghum, is inflated with dispersed pseudogenes.</title>
        <authorList>
            <person name="Fletcher K."/>
            <person name="Martin F."/>
            <person name="Isakeit T."/>
            <person name="Cavanaugh K."/>
            <person name="Magill C."/>
            <person name="Michelmore R."/>
        </authorList>
    </citation>
    <scope>NUCLEOTIDE SEQUENCE [LARGE SCALE GENOMIC DNA]</scope>
    <source>
        <strain evidence="1">P6</strain>
    </source>
</reference>
<comment type="caution">
    <text evidence="1">The sequence shown here is derived from an EMBL/GenBank/DDBJ whole genome shotgun (WGS) entry which is preliminary data.</text>
</comment>
<sequence length="70" mass="8323">MDQVMAGDATGQYKVQVRASMNTVNEKVKIPIRNDVSKKYLQFLDSINAYRKKLPDKREQKKWQRYVQFV</sequence>
<organism evidence="1 2">
    <name type="scientific">Peronosclerospora sorghi</name>
    <dbReference type="NCBI Taxonomy" id="230839"/>
    <lineage>
        <taxon>Eukaryota</taxon>
        <taxon>Sar</taxon>
        <taxon>Stramenopiles</taxon>
        <taxon>Oomycota</taxon>
        <taxon>Peronosporomycetes</taxon>
        <taxon>Peronosporales</taxon>
        <taxon>Peronosporaceae</taxon>
        <taxon>Peronosclerospora</taxon>
    </lineage>
</organism>
<name>A0ACC0VGC9_9STRA</name>
<dbReference type="EMBL" id="CM047588">
    <property type="protein sequence ID" value="KAI9905484.1"/>
    <property type="molecule type" value="Genomic_DNA"/>
</dbReference>
<evidence type="ECO:0000313" key="1">
    <source>
        <dbReference type="EMBL" id="KAI9905484.1"/>
    </source>
</evidence>
<accession>A0ACC0VGC9</accession>
<gene>
    <name evidence="1" type="ORF">PsorP6_014403</name>
</gene>
<dbReference type="Proteomes" id="UP001163321">
    <property type="component" value="Chromosome 9"/>
</dbReference>
<proteinExistence type="predicted"/>
<evidence type="ECO:0000313" key="2">
    <source>
        <dbReference type="Proteomes" id="UP001163321"/>
    </source>
</evidence>
<protein>
    <submittedName>
        <fullName evidence="1">Uncharacterized protein</fullName>
    </submittedName>
</protein>